<evidence type="ECO:0000313" key="3">
    <source>
        <dbReference type="Proteomes" id="UP000268070"/>
    </source>
</evidence>
<sequence length="111" mass="12574">MKTNWVIALPTAAVLLLSSPAVLGQGTSAREQALAQCQQDYPYAQEVMRVWQLGASKEDLLKWANNDEERVFMVESAFQQPRFTSGQYQLQAISDFGDWYLSQCKVLANRK</sequence>
<dbReference type="AlphaFoldDB" id="A0A3G2HUV4"/>
<dbReference type="RefSeq" id="WP_121738826.1">
    <property type="nucleotide sequence ID" value="NZ_CP032153.1"/>
</dbReference>
<protein>
    <submittedName>
        <fullName evidence="2">Uncharacterized protein</fullName>
    </submittedName>
</protein>
<feature type="signal peptide" evidence="1">
    <location>
        <begin position="1"/>
        <end position="23"/>
    </location>
</feature>
<dbReference type="EMBL" id="CP032153">
    <property type="protein sequence ID" value="AYN20779.1"/>
    <property type="molecule type" value="Genomic_DNA"/>
</dbReference>
<dbReference type="Proteomes" id="UP000268070">
    <property type="component" value="Chromosome"/>
</dbReference>
<organism evidence="2 3">
    <name type="scientific">Alcaligenes aquatilis</name>
    <dbReference type="NCBI Taxonomy" id="323284"/>
    <lineage>
        <taxon>Bacteria</taxon>
        <taxon>Pseudomonadati</taxon>
        <taxon>Pseudomonadota</taxon>
        <taxon>Betaproteobacteria</taxon>
        <taxon>Burkholderiales</taxon>
        <taxon>Alcaligenaceae</taxon>
        <taxon>Alcaligenes</taxon>
    </lineage>
</organism>
<feature type="chain" id="PRO_5017958878" evidence="1">
    <location>
        <begin position="24"/>
        <end position="111"/>
    </location>
</feature>
<proteinExistence type="predicted"/>
<evidence type="ECO:0000256" key="1">
    <source>
        <dbReference type="SAM" id="SignalP"/>
    </source>
</evidence>
<reference evidence="2 3" key="1">
    <citation type="submission" date="2018-09" db="EMBL/GenBank/DDBJ databases">
        <title>Complete genome sequence of the hydrocarbonoclastic bacterium Alcaligenes aquatilis QD168, isolated from a crude-oil polluted marine sediment of Central Chile.</title>
        <authorList>
            <person name="Duran R.E."/>
            <person name="Barra B."/>
            <person name="Salva-Serra F."/>
            <person name="Mendez V."/>
            <person name="Moore E.R.B."/>
            <person name="Seeger M."/>
        </authorList>
    </citation>
    <scope>NUCLEOTIDE SEQUENCE [LARGE SCALE GENOMIC DNA]</scope>
    <source>
        <strain evidence="2 3">QD168</strain>
    </source>
</reference>
<accession>A0A3G2HUV4</accession>
<keyword evidence="1" id="KW-0732">Signal</keyword>
<dbReference type="KEGG" id="aaqu:D3M96_09725"/>
<name>A0A3G2HUV4_9BURK</name>
<gene>
    <name evidence="2" type="ORF">D3M96_09725</name>
</gene>
<evidence type="ECO:0000313" key="2">
    <source>
        <dbReference type="EMBL" id="AYN20779.1"/>
    </source>
</evidence>
<dbReference type="OrthoDB" id="9887365at2"/>